<dbReference type="OrthoDB" id="3490595at2759"/>
<dbReference type="RefSeq" id="XP_035340603.1">
    <property type="nucleotide sequence ID" value="XM_035484710.1"/>
</dbReference>
<evidence type="ECO:0000313" key="2">
    <source>
        <dbReference type="Proteomes" id="UP000509510"/>
    </source>
</evidence>
<name>A0A7H8QKN0_TALRU</name>
<dbReference type="EMBL" id="CP055898">
    <property type="protein sequence ID" value="QKX54424.1"/>
    <property type="molecule type" value="Genomic_DNA"/>
</dbReference>
<evidence type="ECO:0000313" key="1">
    <source>
        <dbReference type="EMBL" id="QKX54424.1"/>
    </source>
</evidence>
<dbReference type="AlphaFoldDB" id="A0A7H8QKN0"/>
<reference evidence="2" key="1">
    <citation type="submission" date="2020-06" db="EMBL/GenBank/DDBJ databases">
        <title>A chromosome-scale genome assembly of Talaromyces rugulosus W13939.</title>
        <authorList>
            <person name="Wang B."/>
            <person name="Guo L."/>
            <person name="Ye K."/>
            <person name="Wang L."/>
        </authorList>
    </citation>
    <scope>NUCLEOTIDE SEQUENCE [LARGE SCALE GENOMIC DNA]</scope>
    <source>
        <strain evidence="2">W13939</strain>
    </source>
</reference>
<dbReference type="KEGG" id="trg:TRUGW13939_01510"/>
<accession>A0A7H8QKN0</accession>
<sequence length="260" mass="30029">MGKLVAKFRHERPPTPPQRPRLLCSSKYVVAPVSYGGRHPIILSINRESREEALRHLTPLFNAYWNLEIDAPYFEWDPEEDMLLTREMRLAGELDVFKNLAIDWTIWCLGFMEIPVRWYNNGKVELAAPGLNQNRIATLKNLPNIKCCTLVPTNRTMQRDLLESDVPWTLGPLSADTMLDDGWKKVENRALTEIEHARMRLLEGRLALDLHLMTIHGRKREPLPPGKPKKLFGQTALSDLQWYPHDDGRGCTDAPVFWKQ</sequence>
<gene>
    <name evidence="1" type="ORF">TRUGW13939_01510</name>
</gene>
<protein>
    <submittedName>
        <fullName evidence="1">Uncharacterized protein</fullName>
    </submittedName>
</protein>
<organism evidence="1 2">
    <name type="scientific">Talaromyces rugulosus</name>
    <name type="common">Penicillium rugulosum</name>
    <dbReference type="NCBI Taxonomy" id="121627"/>
    <lineage>
        <taxon>Eukaryota</taxon>
        <taxon>Fungi</taxon>
        <taxon>Dikarya</taxon>
        <taxon>Ascomycota</taxon>
        <taxon>Pezizomycotina</taxon>
        <taxon>Eurotiomycetes</taxon>
        <taxon>Eurotiomycetidae</taxon>
        <taxon>Eurotiales</taxon>
        <taxon>Trichocomaceae</taxon>
        <taxon>Talaromyces</taxon>
        <taxon>Talaromyces sect. Islandici</taxon>
    </lineage>
</organism>
<dbReference type="Proteomes" id="UP000509510">
    <property type="component" value="Chromosome I"/>
</dbReference>
<dbReference type="GeneID" id="55989021"/>
<keyword evidence="2" id="KW-1185">Reference proteome</keyword>
<proteinExistence type="predicted"/>